<dbReference type="RefSeq" id="WP_086855462.1">
    <property type="nucleotide sequence ID" value="NZ_BAAASE010000012.1"/>
</dbReference>
<accession>A0ABN3J1V3</accession>
<proteinExistence type="predicted"/>
<keyword evidence="2" id="KW-1185">Reference proteome</keyword>
<evidence type="ECO:0000313" key="1">
    <source>
        <dbReference type="EMBL" id="GAA2420161.1"/>
    </source>
</evidence>
<dbReference type="EMBL" id="BAAASE010000012">
    <property type="protein sequence ID" value="GAA2420161.1"/>
    <property type="molecule type" value="Genomic_DNA"/>
</dbReference>
<sequence>MGLDITVLAVDWERLERTPFEERYALLEDAALPEDECDWDAEPERGWVWPAASGVPWCGRYEFHSTTGSYKPHFWAGQAWEDVRKHAGPEQRAHLDTFLQSLVWDDGTDADDTVSGLFPADPDPWHRRLLLACPPAAVSVLAGHWARAEPLLESLREPYGVHAACPGRWIADFDEFSVLLREWGVVVTEAGRRGWGLIGLPL</sequence>
<comment type="caution">
    <text evidence="1">The sequence shown here is derived from an EMBL/GenBank/DDBJ whole genome shotgun (WGS) entry which is preliminary data.</text>
</comment>
<name>A0ABN3J1V3_9ACTN</name>
<dbReference type="Proteomes" id="UP001499986">
    <property type="component" value="Unassembled WGS sequence"/>
</dbReference>
<organism evidence="1 2">
    <name type="scientific">Streptomyces coeruleofuscus</name>
    <dbReference type="NCBI Taxonomy" id="66879"/>
    <lineage>
        <taxon>Bacteria</taxon>
        <taxon>Bacillati</taxon>
        <taxon>Actinomycetota</taxon>
        <taxon>Actinomycetes</taxon>
        <taxon>Kitasatosporales</taxon>
        <taxon>Streptomycetaceae</taxon>
        <taxon>Streptomyces</taxon>
    </lineage>
</organism>
<evidence type="ECO:0000313" key="2">
    <source>
        <dbReference type="Proteomes" id="UP001499986"/>
    </source>
</evidence>
<protein>
    <submittedName>
        <fullName evidence="1">Uncharacterized protein</fullName>
    </submittedName>
</protein>
<gene>
    <name evidence="1" type="ORF">GCM10010255_70390</name>
</gene>
<reference evidence="1 2" key="1">
    <citation type="journal article" date="2019" name="Int. J. Syst. Evol. Microbiol.">
        <title>The Global Catalogue of Microorganisms (GCM) 10K type strain sequencing project: providing services to taxonomists for standard genome sequencing and annotation.</title>
        <authorList>
            <consortium name="The Broad Institute Genomics Platform"/>
            <consortium name="The Broad Institute Genome Sequencing Center for Infectious Disease"/>
            <person name="Wu L."/>
            <person name="Ma J."/>
        </authorList>
    </citation>
    <scope>NUCLEOTIDE SEQUENCE [LARGE SCALE GENOMIC DNA]</scope>
    <source>
        <strain evidence="1 2">JCM 4358</strain>
    </source>
</reference>